<reference evidence="2 3" key="1">
    <citation type="submission" date="2019-01" db="EMBL/GenBank/DDBJ databases">
        <authorList>
            <person name="Sayadi A."/>
        </authorList>
    </citation>
    <scope>NUCLEOTIDE SEQUENCE [LARGE SCALE GENOMIC DNA]</scope>
</reference>
<protein>
    <recommendedName>
        <fullName evidence="4">G-protein coupled receptors family 1 profile domain-containing protein</fullName>
    </recommendedName>
</protein>
<evidence type="ECO:0000313" key="3">
    <source>
        <dbReference type="Proteomes" id="UP000410492"/>
    </source>
</evidence>
<dbReference type="AlphaFoldDB" id="A0A653CAJ8"/>
<keyword evidence="1" id="KW-0812">Transmembrane</keyword>
<dbReference type="Gene3D" id="3.60.10.10">
    <property type="entry name" value="Endonuclease/exonuclease/phosphatase"/>
    <property type="match status" value="1"/>
</dbReference>
<feature type="transmembrane region" description="Helical" evidence="1">
    <location>
        <begin position="86"/>
        <end position="106"/>
    </location>
</feature>
<accession>A0A653CAJ8</accession>
<dbReference type="SUPFAM" id="SSF81321">
    <property type="entry name" value="Family A G protein-coupled receptor-like"/>
    <property type="match status" value="1"/>
</dbReference>
<dbReference type="Proteomes" id="UP000410492">
    <property type="component" value="Unassembled WGS sequence"/>
</dbReference>
<dbReference type="InterPro" id="IPR036691">
    <property type="entry name" value="Endo/exonu/phosph_ase_sf"/>
</dbReference>
<organism evidence="2 3">
    <name type="scientific">Callosobruchus maculatus</name>
    <name type="common">Southern cowpea weevil</name>
    <name type="synonym">Pulse bruchid</name>
    <dbReference type="NCBI Taxonomy" id="64391"/>
    <lineage>
        <taxon>Eukaryota</taxon>
        <taxon>Metazoa</taxon>
        <taxon>Ecdysozoa</taxon>
        <taxon>Arthropoda</taxon>
        <taxon>Hexapoda</taxon>
        <taxon>Insecta</taxon>
        <taxon>Pterygota</taxon>
        <taxon>Neoptera</taxon>
        <taxon>Endopterygota</taxon>
        <taxon>Coleoptera</taxon>
        <taxon>Polyphaga</taxon>
        <taxon>Cucujiformia</taxon>
        <taxon>Chrysomeloidea</taxon>
        <taxon>Chrysomelidae</taxon>
        <taxon>Bruchinae</taxon>
        <taxon>Bruchini</taxon>
        <taxon>Callosobruchus</taxon>
    </lineage>
</organism>
<keyword evidence="1" id="KW-0472">Membrane</keyword>
<keyword evidence="3" id="KW-1185">Reference proteome</keyword>
<dbReference type="OrthoDB" id="6369020at2759"/>
<evidence type="ECO:0000313" key="2">
    <source>
        <dbReference type="EMBL" id="VEN44434.1"/>
    </source>
</evidence>
<dbReference type="EMBL" id="CAACVG010007245">
    <property type="protein sequence ID" value="VEN44434.1"/>
    <property type="molecule type" value="Genomic_DNA"/>
</dbReference>
<feature type="transmembrane region" description="Helical" evidence="1">
    <location>
        <begin position="156"/>
        <end position="181"/>
    </location>
</feature>
<keyword evidence="1" id="KW-1133">Transmembrane helix</keyword>
<feature type="transmembrane region" description="Helical" evidence="1">
    <location>
        <begin position="201"/>
        <end position="222"/>
    </location>
</feature>
<evidence type="ECO:0000256" key="1">
    <source>
        <dbReference type="SAM" id="Phobius"/>
    </source>
</evidence>
<dbReference type="SUPFAM" id="SSF56219">
    <property type="entry name" value="DNase I-like"/>
    <property type="match status" value="1"/>
</dbReference>
<gene>
    <name evidence="2" type="ORF">CALMAC_LOCUS7223</name>
</gene>
<proteinExistence type="predicted"/>
<feature type="transmembrane region" description="Helical" evidence="1">
    <location>
        <begin position="118"/>
        <end position="144"/>
    </location>
</feature>
<evidence type="ECO:0008006" key="4">
    <source>
        <dbReference type="Google" id="ProtNLM"/>
    </source>
</evidence>
<sequence length="432" mass="49206">MNIQSLRNKLDEVECYMVQSDCDILLLVETWLDEKDKWLYDIKGYNSIHACRDKRGGGASMFVRNGIRLEEKGPPKKMMPYSHEQLATIVALPTITTLLMWTIAIFHKNRKKWGPYDIPIVSVLVLSVIRNITVLVYILVVTLADEHVFSLESCSIIVWIFNSLHTFQASSLTTIAVIGLFSVKLHQKQQNLKMFLTPTHIIYHLFCLTTLCACVGVAAILAQSETEPTFERLSSVFDSTPCRFMPFNLDIKYNVFILVLHLFLAVISFSSFSIICYNFYKMKRDNFEYIKKSNSDLSEMSLGYGNTFSGDNNKGYYDTYTINRNGTAVAQVTSSNDPHSCYYDTSINPHHVSNGGFCAARDINWNSDLSNMSTTVSSTNSRRPCLSKQPIDQQQRLMQSQDDRTGLETMHPVLIVCYLFYHLPLIVSNKSD</sequence>
<name>A0A653CAJ8_CALMS</name>
<feature type="transmembrane region" description="Helical" evidence="1">
    <location>
        <begin position="255"/>
        <end position="280"/>
    </location>
</feature>